<feature type="compositionally biased region" description="Basic and acidic residues" evidence="1">
    <location>
        <begin position="519"/>
        <end position="529"/>
    </location>
</feature>
<sequence>MSDFTLDFARAAMNSTSSPQYTMTRDWYVWRNAKLVILPMAAALFFSNFFNTIWVIRKTFKLYRLQRREKMARRVSSNLEGLNTHATDLTSGTSITATHDEPSRYPTGYSSAYRSTQQSHNPTASGISKQGTVSLTTSTVGGHPNMAVPFPPTPVTRVVHWFLLAQSALGFATIVLQLLNYYEVDKPCAMSANLVTVAYFVGTAVVTLCMGLIIATGELRTIPRFVNYAIIPVAIGLKVYALLASLGYAYVTWRPLCEYDVARPALLLATLIDLGVWVAQLGMLLDGALGYRRAFGASLGTIFRTGNAGCLLAAGIVGILTSLGIIIQGEASSYSLFPCWFVVWVITSKLVLESFAEGLKSCLHIYSATISQSASCLPPSGHNSGGTTSGGGIDSSVQDQYASGSKGTSVPFSVIEDSRYSRHSVVPGSINRHSQYLYSPGAPSTAGGERSQRHSVQDHGHLTAAAAAGAALGHPGHAYTDDEAHAPGIPMDQLPIYKPSASFEGGLSPNPDGVSRSADLGEKPPRNDEAAVPTPLSQRLSLYEADPHPAQSRQVDEEVGLAAIGEKRGITYT</sequence>
<dbReference type="EMBL" id="JANBPT010000309">
    <property type="protein sequence ID" value="KAJ1923835.1"/>
    <property type="molecule type" value="Genomic_DNA"/>
</dbReference>
<reference evidence="3" key="1">
    <citation type="submission" date="2022-07" db="EMBL/GenBank/DDBJ databases">
        <title>Phylogenomic reconstructions and comparative analyses of Kickxellomycotina fungi.</title>
        <authorList>
            <person name="Reynolds N.K."/>
            <person name="Stajich J.E."/>
            <person name="Barry K."/>
            <person name="Grigoriev I.V."/>
            <person name="Crous P."/>
            <person name="Smith M.E."/>
        </authorList>
    </citation>
    <scope>NUCLEOTIDE SEQUENCE</scope>
    <source>
        <strain evidence="3">RSA 861</strain>
    </source>
</reference>
<feature type="region of interest" description="Disordered" evidence="1">
    <location>
        <begin position="379"/>
        <end position="408"/>
    </location>
</feature>
<feature type="transmembrane region" description="Helical" evidence="2">
    <location>
        <begin position="35"/>
        <end position="56"/>
    </location>
</feature>
<feature type="compositionally biased region" description="Polar residues" evidence="1">
    <location>
        <begin position="108"/>
        <end position="129"/>
    </location>
</feature>
<feature type="compositionally biased region" description="Gly residues" evidence="1">
    <location>
        <begin position="383"/>
        <end position="393"/>
    </location>
</feature>
<accession>A0A9W8AEC1</accession>
<evidence type="ECO:0000313" key="3">
    <source>
        <dbReference type="EMBL" id="KAJ1923835.1"/>
    </source>
</evidence>
<evidence type="ECO:0000256" key="1">
    <source>
        <dbReference type="SAM" id="MobiDB-lite"/>
    </source>
</evidence>
<feature type="region of interest" description="Disordered" evidence="1">
    <location>
        <begin position="90"/>
        <end position="129"/>
    </location>
</feature>
<organism evidence="3 4">
    <name type="scientific">Tieghemiomyces parasiticus</name>
    <dbReference type="NCBI Taxonomy" id="78921"/>
    <lineage>
        <taxon>Eukaryota</taxon>
        <taxon>Fungi</taxon>
        <taxon>Fungi incertae sedis</taxon>
        <taxon>Zoopagomycota</taxon>
        <taxon>Kickxellomycotina</taxon>
        <taxon>Dimargaritomycetes</taxon>
        <taxon>Dimargaritales</taxon>
        <taxon>Dimargaritaceae</taxon>
        <taxon>Tieghemiomyces</taxon>
    </lineage>
</organism>
<gene>
    <name evidence="3" type="ORF">IWQ60_005614</name>
</gene>
<feature type="compositionally biased region" description="Polar residues" evidence="1">
    <location>
        <begin position="397"/>
        <end position="408"/>
    </location>
</feature>
<feature type="region of interest" description="Disordered" evidence="1">
    <location>
        <begin position="473"/>
        <end position="538"/>
    </location>
</feature>
<keyword evidence="2" id="KW-0812">Transmembrane</keyword>
<evidence type="ECO:0008006" key="5">
    <source>
        <dbReference type="Google" id="ProtNLM"/>
    </source>
</evidence>
<feature type="region of interest" description="Disordered" evidence="1">
    <location>
        <begin position="434"/>
        <end position="459"/>
    </location>
</feature>
<keyword evidence="2" id="KW-1133">Transmembrane helix</keyword>
<name>A0A9W8AEC1_9FUNG</name>
<feature type="transmembrane region" description="Helical" evidence="2">
    <location>
        <begin position="265"/>
        <end position="285"/>
    </location>
</feature>
<keyword evidence="4" id="KW-1185">Reference proteome</keyword>
<comment type="caution">
    <text evidence="3">The sequence shown here is derived from an EMBL/GenBank/DDBJ whole genome shotgun (WGS) entry which is preliminary data.</text>
</comment>
<proteinExistence type="predicted"/>
<dbReference type="AlphaFoldDB" id="A0A9W8AEC1"/>
<feature type="transmembrane region" description="Helical" evidence="2">
    <location>
        <begin position="161"/>
        <end position="182"/>
    </location>
</feature>
<feature type="transmembrane region" description="Helical" evidence="2">
    <location>
        <begin position="306"/>
        <end position="327"/>
    </location>
</feature>
<evidence type="ECO:0000256" key="2">
    <source>
        <dbReference type="SAM" id="Phobius"/>
    </source>
</evidence>
<evidence type="ECO:0000313" key="4">
    <source>
        <dbReference type="Proteomes" id="UP001150569"/>
    </source>
</evidence>
<protein>
    <recommendedName>
        <fullName evidence="5">Transmembrane protein</fullName>
    </recommendedName>
</protein>
<dbReference type="OrthoDB" id="5564813at2759"/>
<dbReference type="Proteomes" id="UP001150569">
    <property type="component" value="Unassembled WGS sequence"/>
</dbReference>
<feature type="transmembrane region" description="Helical" evidence="2">
    <location>
        <begin position="228"/>
        <end position="253"/>
    </location>
</feature>
<feature type="compositionally biased region" description="Basic and acidic residues" evidence="1">
    <location>
        <begin position="450"/>
        <end position="459"/>
    </location>
</feature>
<feature type="transmembrane region" description="Helical" evidence="2">
    <location>
        <begin position="194"/>
        <end position="216"/>
    </location>
</feature>
<keyword evidence="2" id="KW-0472">Membrane</keyword>